<evidence type="ECO:0000256" key="7">
    <source>
        <dbReference type="SAM" id="Phobius"/>
    </source>
</evidence>
<name>A0A173S266_9FIRM</name>
<feature type="transmembrane region" description="Helical" evidence="7">
    <location>
        <begin position="736"/>
        <end position="760"/>
    </location>
</feature>
<evidence type="ECO:0000256" key="6">
    <source>
        <dbReference type="ARBA" id="ARBA00038076"/>
    </source>
</evidence>
<evidence type="ECO:0000256" key="1">
    <source>
        <dbReference type="ARBA" id="ARBA00004651"/>
    </source>
</evidence>
<comment type="subcellular location">
    <subcellularLocation>
        <location evidence="1">Cell membrane</location>
        <topology evidence="1">Multi-pass membrane protein</topology>
    </subcellularLocation>
</comment>
<dbReference type="GO" id="GO:0022857">
    <property type="term" value="F:transmembrane transporter activity"/>
    <property type="evidence" value="ECO:0007669"/>
    <property type="project" value="TreeGrafter"/>
</dbReference>
<feature type="transmembrane region" description="Helical" evidence="7">
    <location>
        <begin position="20"/>
        <end position="40"/>
    </location>
</feature>
<keyword evidence="3 7" id="KW-0812">Transmembrane</keyword>
<dbReference type="PANTHER" id="PTHR30572">
    <property type="entry name" value="MEMBRANE COMPONENT OF TRANSPORTER-RELATED"/>
    <property type="match status" value="1"/>
</dbReference>
<dbReference type="Proteomes" id="UP000095597">
    <property type="component" value="Unassembled WGS sequence"/>
</dbReference>
<organism evidence="9 10">
    <name type="scientific">Dorea longicatena</name>
    <dbReference type="NCBI Taxonomy" id="88431"/>
    <lineage>
        <taxon>Bacteria</taxon>
        <taxon>Bacillati</taxon>
        <taxon>Bacillota</taxon>
        <taxon>Clostridia</taxon>
        <taxon>Lachnospirales</taxon>
        <taxon>Lachnospiraceae</taxon>
        <taxon>Dorea</taxon>
    </lineage>
</organism>
<dbReference type="Pfam" id="PF02687">
    <property type="entry name" value="FtsX"/>
    <property type="match status" value="2"/>
</dbReference>
<sequence>MKTISRIAYSNDKRNRTRSILIMMAICLTTMLLVIISTVGNGVIHLQKSQAAGSYGSNYGLFVSADGSQLKEVNRRAEIDATGTMCTEGIIKGNEKGGFVCMDETARKMLPYNKEYELKEGKYPEKMQEIAAGRAFFRAMGYGDVKIGDTVTLDYRAGMQSEYKPEEFVVSGILYDRDEYTIEASYVAFGSQEFYDEHVAENDRQYNIYFTLNDSANVSMNNIDSVIKQIAAACGIEEKNVIVNDLYLQWVLQPSYETIAVCGVLILAIVLFSVVVIYNIFQVGIANKIQEYGKIKALGATKKQMKQLIFREGIFLTFFSIPVGLLFGFLIAKCGFNWLVEQGNLVSTGTDSMGVQNQQVPLFSLPVMLLCIFVSFLTVALALRKPMKIVSRISPIEATRYLENAETQKKGKRNGRKNVTVFSMAMANVTGNPKRTIGTILTMGLSCTLFVIISNYVGNIDTEHEARLSVNHGQFELQLDYSSEYDERYPENNLDTILTDNPLNDSLIEEIKSIPGVTDVMTREIVSVNLNGTRFPAAVVSKKDFDFMRQDGDIGSMDYDQAVKNGDIFFGWSAWMEQDGYTPGESIVFDFENGSGTYTYQGKIAGSFVSADTYLVIPEDVYRSMNPRGTAYGYLWVDCDKKDVASVEQSLNTLISNTSHIKMDTYHAQLESAESVTRMMKLGCYLFMAVVGLIGFMNMANTMIMNITTKKQEYGVLQAVGMTNKQLNLCLQLQGLIFTVGTICVALIIGLPLGYALFFYAKHNGIFGMNIYHVPIVPIFIMIFFVGLLQIVLSCVLSSNLKKETLVERIRYQG</sequence>
<reference evidence="9 10" key="1">
    <citation type="submission" date="2015-09" db="EMBL/GenBank/DDBJ databases">
        <authorList>
            <consortium name="Pathogen Informatics"/>
        </authorList>
    </citation>
    <scope>NUCLEOTIDE SEQUENCE [LARGE SCALE GENOMIC DNA]</scope>
    <source>
        <strain evidence="9 10">2789STDY5834961</strain>
    </source>
</reference>
<protein>
    <submittedName>
        <fullName evidence="9">Acidobacterial duplicated orphan permease</fullName>
    </submittedName>
</protein>
<dbReference type="AlphaFoldDB" id="A0A173S266"/>
<feature type="transmembrane region" description="Helical" evidence="7">
    <location>
        <begin position="360"/>
        <end position="383"/>
    </location>
</feature>
<dbReference type="GO" id="GO:0005886">
    <property type="term" value="C:plasma membrane"/>
    <property type="evidence" value="ECO:0007669"/>
    <property type="project" value="UniProtKB-SubCell"/>
</dbReference>
<evidence type="ECO:0000256" key="2">
    <source>
        <dbReference type="ARBA" id="ARBA00022475"/>
    </source>
</evidence>
<feature type="transmembrane region" description="Helical" evidence="7">
    <location>
        <begin position="258"/>
        <end position="281"/>
    </location>
</feature>
<feature type="transmembrane region" description="Helical" evidence="7">
    <location>
        <begin position="772"/>
        <end position="793"/>
    </location>
</feature>
<accession>A0A173S266</accession>
<feature type="transmembrane region" description="Helical" evidence="7">
    <location>
        <begin position="682"/>
        <end position="700"/>
    </location>
</feature>
<evidence type="ECO:0000256" key="3">
    <source>
        <dbReference type="ARBA" id="ARBA00022692"/>
    </source>
</evidence>
<feature type="domain" description="ABC3 transporter permease C-terminal" evidence="8">
    <location>
        <begin position="686"/>
        <end position="799"/>
    </location>
</feature>
<evidence type="ECO:0000313" key="10">
    <source>
        <dbReference type="Proteomes" id="UP000095597"/>
    </source>
</evidence>
<comment type="similarity">
    <text evidence="6">Belongs to the ABC-4 integral membrane protein family.</text>
</comment>
<evidence type="ECO:0000256" key="5">
    <source>
        <dbReference type="ARBA" id="ARBA00023136"/>
    </source>
</evidence>
<proteinExistence type="inferred from homology"/>
<dbReference type="InterPro" id="IPR003838">
    <property type="entry name" value="ABC3_permease_C"/>
</dbReference>
<dbReference type="RefSeq" id="WP_055213722.1">
    <property type="nucleotide sequence ID" value="NZ_CYXO01000003.1"/>
</dbReference>
<dbReference type="InterPro" id="IPR050250">
    <property type="entry name" value="Macrolide_Exporter_MacB"/>
</dbReference>
<dbReference type="EMBL" id="CYXO01000003">
    <property type="protein sequence ID" value="CUM84350.1"/>
    <property type="molecule type" value="Genomic_DNA"/>
</dbReference>
<feature type="transmembrane region" description="Helical" evidence="7">
    <location>
        <begin position="313"/>
        <end position="340"/>
    </location>
</feature>
<gene>
    <name evidence="9" type="ORF">ERS852573_00805</name>
</gene>
<evidence type="ECO:0000256" key="4">
    <source>
        <dbReference type="ARBA" id="ARBA00022989"/>
    </source>
</evidence>
<evidence type="ECO:0000313" key="9">
    <source>
        <dbReference type="EMBL" id="CUM84350.1"/>
    </source>
</evidence>
<evidence type="ECO:0000259" key="8">
    <source>
        <dbReference type="Pfam" id="PF02687"/>
    </source>
</evidence>
<dbReference type="PANTHER" id="PTHR30572:SF4">
    <property type="entry name" value="ABC TRANSPORTER PERMEASE YTRF"/>
    <property type="match status" value="1"/>
</dbReference>
<keyword evidence="5 7" id="KW-0472">Membrane</keyword>
<keyword evidence="2" id="KW-1003">Cell membrane</keyword>
<dbReference type="OrthoDB" id="9793166at2"/>
<feature type="domain" description="ABC3 transporter permease C-terminal" evidence="8">
    <location>
        <begin position="264"/>
        <end position="389"/>
    </location>
</feature>
<keyword evidence="4 7" id="KW-1133">Transmembrane helix</keyword>